<evidence type="ECO:0000256" key="2">
    <source>
        <dbReference type="ARBA" id="ARBA00022692"/>
    </source>
</evidence>
<keyword evidence="3 5" id="KW-1133">Transmembrane helix</keyword>
<dbReference type="GO" id="GO:0008168">
    <property type="term" value="F:methyltransferase activity"/>
    <property type="evidence" value="ECO:0007669"/>
    <property type="project" value="UniProtKB-KW"/>
</dbReference>
<organism evidence="6 7">
    <name type="scientific">Shimia abyssi</name>
    <dbReference type="NCBI Taxonomy" id="1662395"/>
    <lineage>
        <taxon>Bacteria</taxon>
        <taxon>Pseudomonadati</taxon>
        <taxon>Pseudomonadota</taxon>
        <taxon>Alphaproteobacteria</taxon>
        <taxon>Rhodobacterales</taxon>
        <taxon>Roseobacteraceae</taxon>
    </lineage>
</organism>
<feature type="transmembrane region" description="Helical" evidence="5">
    <location>
        <begin position="179"/>
        <end position="207"/>
    </location>
</feature>
<dbReference type="PANTHER" id="PTHR43847:SF1">
    <property type="entry name" value="BLL3993 PROTEIN"/>
    <property type="match status" value="1"/>
</dbReference>
<dbReference type="Pfam" id="PF04191">
    <property type="entry name" value="PEMT"/>
    <property type="match status" value="1"/>
</dbReference>
<name>A0A2P8EYJ6_9RHOB</name>
<dbReference type="OrthoDB" id="9789029at2"/>
<feature type="transmembrane region" description="Helical" evidence="5">
    <location>
        <begin position="19"/>
        <end position="38"/>
    </location>
</feature>
<evidence type="ECO:0000313" key="6">
    <source>
        <dbReference type="EMBL" id="PSL14544.1"/>
    </source>
</evidence>
<dbReference type="InterPro" id="IPR007318">
    <property type="entry name" value="Phopholipid_MeTrfase"/>
</dbReference>
<keyword evidence="7" id="KW-1185">Reference proteome</keyword>
<sequence length="239" mass="26718">MSIKGITEGLTQKESPRQWSKLVLVYLLIPLLLLICGGELGWWQAWLYSLFIVVFGIGGRVWAELRHPGLTTDRQNIENIQNAKAWDKVLAPLMAVSISYPMVIVAGLDHRYDWSPEFPLWLDVVGFISIALGYAFAAWAVAENRFFYSVVVVRTDQGHVVCDSGPYRYVRHPGYAGNIFALFGIVLALGSVWTLLPVVAALAIAVLRTVLEDRTLQEELPGYQDYAGRVPNRLIPGVF</sequence>
<comment type="subcellular location">
    <subcellularLocation>
        <location evidence="1">Endomembrane system</location>
        <topology evidence="1">Multi-pass membrane protein</topology>
    </subcellularLocation>
</comment>
<accession>A0A2P8EYJ6</accession>
<dbReference type="InterPro" id="IPR052527">
    <property type="entry name" value="Metal_cation-efflux_comp"/>
</dbReference>
<keyword evidence="2 5" id="KW-0812">Transmembrane</keyword>
<dbReference type="Proteomes" id="UP000240418">
    <property type="component" value="Unassembled WGS sequence"/>
</dbReference>
<evidence type="ECO:0000313" key="7">
    <source>
        <dbReference type="Proteomes" id="UP000240418"/>
    </source>
</evidence>
<keyword evidence="4 5" id="KW-0472">Membrane</keyword>
<evidence type="ECO:0000256" key="3">
    <source>
        <dbReference type="ARBA" id="ARBA00022989"/>
    </source>
</evidence>
<evidence type="ECO:0000256" key="1">
    <source>
        <dbReference type="ARBA" id="ARBA00004127"/>
    </source>
</evidence>
<feature type="transmembrane region" description="Helical" evidence="5">
    <location>
        <begin position="89"/>
        <end position="108"/>
    </location>
</feature>
<protein>
    <submittedName>
        <fullName evidence="6">Protein-S-isoprenylcysteine O-methyltransferase Ste14</fullName>
    </submittedName>
</protein>
<evidence type="ECO:0000256" key="4">
    <source>
        <dbReference type="ARBA" id="ARBA00023136"/>
    </source>
</evidence>
<dbReference type="GO" id="GO:0012505">
    <property type="term" value="C:endomembrane system"/>
    <property type="evidence" value="ECO:0007669"/>
    <property type="project" value="UniProtKB-SubCell"/>
</dbReference>
<reference evidence="6 7" key="1">
    <citation type="submission" date="2018-03" db="EMBL/GenBank/DDBJ databases">
        <title>Genomic Encyclopedia of Archaeal and Bacterial Type Strains, Phase II (KMG-II): from individual species to whole genera.</title>
        <authorList>
            <person name="Goeker M."/>
        </authorList>
    </citation>
    <scope>NUCLEOTIDE SEQUENCE [LARGE SCALE GENOMIC DNA]</scope>
    <source>
        <strain evidence="6 7">DSM 100673</strain>
    </source>
</reference>
<dbReference type="AlphaFoldDB" id="A0A2P8EYJ6"/>
<feature type="transmembrane region" description="Helical" evidence="5">
    <location>
        <begin position="120"/>
        <end position="142"/>
    </location>
</feature>
<comment type="caution">
    <text evidence="6">The sequence shown here is derived from an EMBL/GenBank/DDBJ whole genome shotgun (WGS) entry which is preliminary data.</text>
</comment>
<dbReference type="EMBL" id="PYGJ01000028">
    <property type="protein sequence ID" value="PSL14544.1"/>
    <property type="molecule type" value="Genomic_DNA"/>
</dbReference>
<evidence type="ECO:0000256" key="5">
    <source>
        <dbReference type="SAM" id="Phobius"/>
    </source>
</evidence>
<dbReference type="RefSeq" id="WP_106610587.1">
    <property type="nucleotide sequence ID" value="NZ_PYGJ01000028.1"/>
</dbReference>
<dbReference type="PANTHER" id="PTHR43847">
    <property type="entry name" value="BLL3993 PROTEIN"/>
    <property type="match status" value="1"/>
</dbReference>
<dbReference type="Gene3D" id="1.20.120.1630">
    <property type="match status" value="1"/>
</dbReference>
<gene>
    <name evidence="6" type="ORF">CLV88_12821</name>
</gene>
<proteinExistence type="predicted"/>
<dbReference type="GO" id="GO:0032259">
    <property type="term" value="P:methylation"/>
    <property type="evidence" value="ECO:0007669"/>
    <property type="project" value="UniProtKB-KW"/>
</dbReference>
<feature type="transmembrane region" description="Helical" evidence="5">
    <location>
        <begin position="45"/>
        <end position="63"/>
    </location>
</feature>
<keyword evidence="6" id="KW-0489">Methyltransferase</keyword>
<keyword evidence="6" id="KW-0808">Transferase</keyword>